<evidence type="ECO:0000256" key="1">
    <source>
        <dbReference type="ARBA" id="ARBA00004123"/>
    </source>
</evidence>
<keyword evidence="8" id="KW-0687">Ribonucleoprotein</keyword>
<dbReference type="Proteomes" id="UP000325113">
    <property type="component" value="Unassembled WGS sequence"/>
</dbReference>
<protein>
    <recommendedName>
        <fullName evidence="10">Nop domain-containing protein</fullName>
    </recommendedName>
</protein>
<comment type="similarity">
    <text evidence="2">Belongs to the PRP31 family.</text>
</comment>
<dbReference type="Pfam" id="PF01798">
    <property type="entry name" value="Nop"/>
    <property type="match status" value="1"/>
</dbReference>
<evidence type="ECO:0000313" key="17">
    <source>
        <dbReference type="Proteomes" id="UP000324907"/>
    </source>
</evidence>
<evidence type="ECO:0000313" key="16">
    <source>
        <dbReference type="Proteomes" id="UP000323011"/>
    </source>
</evidence>
<dbReference type="EMBL" id="VLTO01000011">
    <property type="protein sequence ID" value="KAA0175861.1"/>
    <property type="molecule type" value="Genomic_DNA"/>
</dbReference>
<dbReference type="EMBL" id="VLTL01000093">
    <property type="protein sequence ID" value="KAA0161559.1"/>
    <property type="molecule type" value="Genomic_DNA"/>
</dbReference>
<evidence type="ECO:0000313" key="14">
    <source>
        <dbReference type="EMBL" id="KAA0175861.1"/>
    </source>
</evidence>
<keyword evidence="5" id="KW-0694">RNA-binding</keyword>
<comment type="caution">
    <text evidence="13">The sequence shown here is derived from an EMBL/GenBank/DDBJ whole genome shotgun (WGS) entry which is preliminary data.</text>
</comment>
<dbReference type="AlphaFoldDB" id="A0A5A8D9L7"/>
<dbReference type="GO" id="GO:0046540">
    <property type="term" value="C:U4/U6 x U5 tri-snRNP complex"/>
    <property type="evidence" value="ECO:0007669"/>
    <property type="project" value="InterPro"/>
</dbReference>
<evidence type="ECO:0000256" key="6">
    <source>
        <dbReference type="ARBA" id="ARBA00023187"/>
    </source>
</evidence>
<evidence type="ECO:0000256" key="2">
    <source>
        <dbReference type="ARBA" id="ARBA00005572"/>
    </source>
</evidence>
<keyword evidence="6" id="KW-0508">mRNA splicing</keyword>
<reference evidence="15 16" key="1">
    <citation type="submission" date="2019-07" db="EMBL/GenBank/DDBJ databases">
        <title>Genomes of Cafeteria roenbergensis.</title>
        <authorList>
            <person name="Fischer M.G."/>
            <person name="Hackl T."/>
            <person name="Roman M."/>
        </authorList>
    </citation>
    <scope>NUCLEOTIDE SEQUENCE [LARGE SCALE GENOMIC DNA]</scope>
    <source>
        <strain evidence="11 16">BVI</strain>
        <strain evidence="12 18">Cflag</strain>
        <strain evidence="14 15">E4-10P</strain>
        <strain evidence="13 17">RCC970-E3</strain>
    </source>
</reference>
<gene>
    <name evidence="14" type="ORF">FNF27_02582</name>
    <name evidence="13" type="ORF">FNF28_05015</name>
    <name evidence="11" type="ORF">FNF29_06678</name>
    <name evidence="12" type="ORF">FNF31_06179</name>
</gene>
<keyword evidence="16" id="KW-1185">Reference proteome</keyword>
<dbReference type="OrthoDB" id="4771285at2759"/>
<dbReference type="InterPro" id="IPR042239">
    <property type="entry name" value="Nop_C"/>
</dbReference>
<dbReference type="Gene3D" id="1.10.246.90">
    <property type="entry name" value="Nop domain"/>
    <property type="match status" value="1"/>
</dbReference>
<proteinExistence type="inferred from homology"/>
<dbReference type="OMA" id="IGNGPMD"/>
<evidence type="ECO:0000313" key="13">
    <source>
        <dbReference type="EMBL" id="KAA0161559.1"/>
    </source>
</evidence>
<dbReference type="GO" id="GO:0071011">
    <property type="term" value="C:precatalytic spliceosome"/>
    <property type="evidence" value="ECO:0007669"/>
    <property type="project" value="TreeGrafter"/>
</dbReference>
<evidence type="ECO:0000313" key="18">
    <source>
        <dbReference type="Proteomes" id="UP000325113"/>
    </source>
</evidence>
<evidence type="ECO:0000256" key="4">
    <source>
        <dbReference type="ARBA" id="ARBA00022728"/>
    </source>
</evidence>
<dbReference type="InterPro" id="IPR036070">
    <property type="entry name" value="Nop_dom_sf"/>
</dbReference>
<dbReference type="EMBL" id="VLTM01000090">
    <property type="protein sequence ID" value="KAA0154838.1"/>
    <property type="molecule type" value="Genomic_DNA"/>
</dbReference>
<dbReference type="EMBL" id="VLTN01000053">
    <property type="protein sequence ID" value="KAA0148461.1"/>
    <property type="molecule type" value="Genomic_DNA"/>
</dbReference>
<feature type="region of interest" description="Disordered" evidence="9">
    <location>
        <begin position="1"/>
        <end position="95"/>
    </location>
</feature>
<keyword evidence="3" id="KW-0507">mRNA processing</keyword>
<dbReference type="PROSITE" id="PS51358">
    <property type="entry name" value="NOP"/>
    <property type="match status" value="1"/>
</dbReference>
<evidence type="ECO:0000256" key="5">
    <source>
        <dbReference type="ARBA" id="ARBA00022884"/>
    </source>
</evidence>
<dbReference type="SMART" id="SM00931">
    <property type="entry name" value="NOSIC"/>
    <property type="match status" value="1"/>
</dbReference>
<evidence type="ECO:0000256" key="3">
    <source>
        <dbReference type="ARBA" id="ARBA00022664"/>
    </source>
</evidence>
<dbReference type="Proteomes" id="UP000324907">
    <property type="component" value="Unassembled WGS sequence"/>
</dbReference>
<dbReference type="Proteomes" id="UP000322899">
    <property type="component" value="Unassembled WGS sequence"/>
</dbReference>
<name>A0A5A8D9L7_CAFRO</name>
<keyword evidence="7" id="KW-0539">Nucleus</keyword>
<evidence type="ECO:0000256" key="7">
    <source>
        <dbReference type="ARBA" id="ARBA00023242"/>
    </source>
</evidence>
<evidence type="ECO:0000313" key="12">
    <source>
        <dbReference type="EMBL" id="KAA0154838.1"/>
    </source>
</evidence>
<dbReference type="InterPro" id="IPR027105">
    <property type="entry name" value="Prp31"/>
</dbReference>
<dbReference type="Pfam" id="PF09785">
    <property type="entry name" value="Prp31_C"/>
    <property type="match status" value="1"/>
</dbReference>
<evidence type="ECO:0000256" key="9">
    <source>
        <dbReference type="SAM" id="MobiDB-lite"/>
    </source>
</evidence>
<dbReference type="GO" id="GO:0005687">
    <property type="term" value="C:U4 snRNP"/>
    <property type="evidence" value="ECO:0007669"/>
    <property type="project" value="TreeGrafter"/>
</dbReference>
<dbReference type="SUPFAM" id="SSF89124">
    <property type="entry name" value="Nop domain"/>
    <property type="match status" value="1"/>
</dbReference>
<dbReference type="Gene3D" id="1.10.287.4070">
    <property type="match status" value="1"/>
</dbReference>
<evidence type="ECO:0000313" key="15">
    <source>
        <dbReference type="Proteomes" id="UP000322899"/>
    </source>
</evidence>
<dbReference type="Proteomes" id="UP000323011">
    <property type="component" value="Unassembled WGS sequence"/>
</dbReference>
<dbReference type="GO" id="GO:0003723">
    <property type="term" value="F:RNA binding"/>
    <property type="evidence" value="ECO:0007669"/>
    <property type="project" value="UniProtKB-KW"/>
</dbReference>
<dbReference type="InterPro" id="IPR012976">
    <property type="entry name" value="NOSIC"/>
</dbReference>
<dbReference type="InterPro" id="IPR002687">
    <property type="entry name" value="Nop_dom"/>
</dbReference>
<dbReference type="GO" id="GO:0000244">
    <property type="term" value="P:spliceosomal tri-snRNP complex assembly"/>
    <property type="evidence" value="ECO:0007669"/>
    <property type="project" value="InterPro"/>
</dbReference>
<dbReference type="PANTHER" id="PTHR13904">
    <property type="entry name" value="PRE-MRNA SPLICING FACTOR PRP31"/>
    <property type="match status" value="1"/>
</dbReference>
<evidence type="ECO:0000259" key="10">
    <source>
        <dbReference type="PROSITE" id="PS51358"/>
    </source>
</evidence>
<dbReference type="PANTHER" id="PTHR13904:SF0">
    <property type="entry name" value="U4_U6 SMALL NUCLEAR RIBONUCLEOPROTEIN PRP31"/>
    <property type="match status" value="1"/>
</dbReference>
<evidence type="ECO:0000256" key="8">
    <source>
        <dbReference type="ARBA" id="ARBA00023274"/>
    </source>
</evidence>
<accession>A0A5A8D9L7</accession>
<keyword evidence="4" id="KW-0747">Spliceosome</keyword>
<comment type="subcellular location">
    <subcellularLocation>
        <location evidence="1">Nucleus</location>
    </subcellularLocation>
</comment>
<feature type="domain" description="Nop" evidence="10">
    <location>
        <begin position="266"/>
        <end position="385"/>
    </location>
</feature>
<organism evidence="13 17">
    <name type="scientific">Cafeteria roenbergensis</name>
    <name type="common">Marine flagellate</name>
    <dbReference type="NCBI Taxonomy" id="33653"/>
    <lineage>
        <taxon>Eukaryota</taxon>
        <taxon>Sar</taxon>
        <taxon>Stramenopiles</taxon>
        <taxon>Bigyra</taxon>
        <taxon>Opalozoa</taxon>
        <taxon>Bicosoecida</taxon>
        <taxon>Cafeteriaceae</taxon>
        <taxon>Cafeteria</taxon>
    </lineage>
</organism>
<feature type="compositionally biased region" description="Acidic residues" evidence="9">
    <location>
        <begin position="20"/>
        <end position="30"/>
    </location>
</feature>
<sequence length="541" mass="56574">MADVSGPAQAEGSGIQAMLDDLDDIDEVDEGAVGAGDAAGDDEGPRASKRGRSGSDAAQDDAQAPVGDATGHDGFAVPAKRARPAGPSAEGGVPTGSVFETASLLRRPAFQRHMRLVDEALALPAPAAVTGIVEDHPEYILTVDSNHLLAELRDEAESVRAFIAALYRLRFAELAEVVSDPLMYSRVVRELRDTPADRIPSLAPKLEKLLPASTVMVITVSGSALDACRLTDDQLARLDEACDAAEAIASSRDRLLRFVESRMGFLAPNISALVGPRLASELVGLAGGVAALARIPACNIQVMGRSKQSANGLSRLSVKAHNGIVHEAPLVATAPPQLRQRAAKVLAAKVALAARVDAHGTPGSDATVGRGFHSDIAEKIAKWAEPPEVKAVKPLPIPEPKKCRKRGGKRFRRIKEKYGMTEVRKAANRLAVDQSATEYSESAMGNDGGMLAAGGAGRLRVAAKTQKNLLRTAAMRKAKARAGGGADDPLSGLASTIAFSHTSGMELVDPEAVRRRKAKATATAGYFDDAAGFAGAKKKPA</sequence>
<dbReference type="FunFam" id="1.10.246.90:FF:000002">
    <property type="entry name" value="U4/U6 small nuclear ribonucleoprotein Prp31"/>
    <property type="match status" value="1"/>
</dbReference>
<dbReference type="InterPro" id="IPR019175">
    <property type="entry name" value="Prp31_C"/>
</dbReference>
<evidence type="ECO:0000313" key="11">
    <source>
        <dbReference type="EMBL" id="KAA0148461.1"/>
    </source>
</evidence>